<protein>
    <submittedName>
        <fullName evidence="8">Multiple sugar transport system substrate-binding protein</fullName>
    </submittedName>
</protein>
<evidence type="ECO:0000313" key="8">
    <source>
        <dbReference type="EMBL" id="SCX92688.1"/>
    </source>
</evidence>
<keyword evidence="5" id="KW-0472">Membrane</keyword>
<name>A0A0P9CL37_9GAMM</name>
<gene>
    <name evidence="8" type="ORF">SAMN05661077_0739</name>
</gene>
<dbReference type="STRING" id="381306.AN478_11450"/>
<evidence type="ECO:0000256" key="1">
    <source>
        <dbReference type="ARBA" id="ARBA00004418"/>
    </source>
</evidence>
<dbReference type="GO" id="GO:0042597">
    <property type="term" value="C:periplasmic space"/>
    <property type="evidence" value="ECO:0007669"/>
    <property type="project" value="UniProtKB-SubCell"/>
</dbReference>
<keyword evidence="3" id="KW-1003">Cell membrane</keyword>
<dbReference type="OrthoDB" id="9762335at2"/>
<evidence type="ECO:0000256" key="5">
    <source>
        <dbReference type="ARBA" id="ARBA00023136"/>
    </source>
</evidence>
<evidence type="ECO:0000256" key="6">
    <source>
        <dbReference type="ARBA" id="ARBA00023139"/>
    </source>
</evidence>
<dbReference type="SUPFAM" id="SSF53850">
    <property type="entry name" value="Periplasmic binding protein-like II"/>
    <property type="match status" value="1"/>
</dbReference>
<keyword evidence="8" id="KW-0762">Sugar transport</keyword>
<dbReference type="PATRIC" id="fig|381306.5.peg.1057"/>
<dbReference type="InterPro" id="IPR050490">
    <property type="entry name" value="Bact_solute-bd_prot1"/>
</dbReference>
<dbReference type="Pfam" id="PF13416">
    <property type="entry name" value="SBP_bac_8"/>
    <property type="match status" value="1"/>
</dbReference>
<dbReference type="PANTHER" id="PTHR43649">
    <property type="entry name" value="ARABINOSE-BINDING PROTEIN-RELATED"/>
    <property type="match status" value="1"/>
</dbReference>
<accession>A0A0P9CL37</accession>
<sequence>MDGRPSCKAIRHLLPIALLLLAGCGGEDGEGGAVRLEAWHHAGREAERRTIREQVARFNAQHEGEIRIELTLIPEGSYNAQVQAAALAGELPDLLELDGPYLYQYVWQGSLRPVGPFLPEDTRADILPSIREQGTFRGRLYSVGAFDSALGLYARRDRLKEIGARIPEGPGEAWSVKEFEQVLGLLAEADPDGAVLDLHLNYEGEWFPYAFAPVLWSAGGGLIARPDHDRARGVLDSPESVAAMERLQGWIEAGYVDPNLDDAAFTEGRVALSWGGHWNYPRYRAAVGEDLVVLPLPDFGRGTRTAQGSWNWGIARACPDPEAAGEFLAFLLEDEEVLAMTRANGAVPGTRPALERSPLYGPDGPLRLLAEQLQGGQAVPRPRTPAYPVISTIFQDAFADIRHGMDVREVLERAAAEIDADLEANEGYRFPEEPRRR</sequence>
<evidence type="ECO:0000256" key="2">
    <source>
        <dbReference type="ARBA" id="ARBA00008520"/>
    </source>
</evidence>
<keyword evidence="9" id="KW-1185">Reference proteome</keyword>
<evidence type="ECO:0000313" key="9">
    <source>
        <dbReference type="Proteomes" id="UP000183104"/>
    </source>
</evidence>
<keyword evidence="6" id="KW-0564">Palmitate</keyword>
<dbReference type="PANTHER" id="PTHR43649:SF33">
    <property type="entry name" value="POLYGALACTURONAN_RHAMNOGALACTURONAN-BINDING PROTEIN YTCQ"/>
    <property type="match status" value="1"/>
</dbReference>
<comment type="subcellular location">
    <subcellularLocation>
        <location evidence="1">Periplasm</location>
    </subcellularLocation>
</comment>
<comment type="similarity">
    <text evidence="2">Belongs to the bacterial solute-binding protein 1 family.</text>
</comment>
<dbReference type="AlphaFoldDB" id="A0A0P9CL37"/>
<evidence type="ECO:0000256" key="7">
    <source>
        <dbReference type="ARBA" id="ARBA00023288"/>
    </source>
</evidence>
<keyword evidence="4" id="KW-0732">Signal</keyword>
<keyword evidence="8" id="KW-0813">Transport</keyword>
<dbReference type="Gene3D" id="3.40.190.10">
    <property type="entry name" value="Periplasmic binding protein-like II"/>
    <property type="match status" value="1"/>
</dbReference>
<dbReference type="Proteomes" id="UP000183104">
    <property type="component" value="Unassembled WGS sequence"/>
</dbReference>
<dbReference type="RefSeq" id="WP_054966726.1">
    <property type="nucleotide sequence ID" value="NZ_FMUN01000002.1"/>
</dbReference>
<dbReference type="CDD" id="cd13585">
    <property type="entry name" value="PBP2_TMBP_like"/>
    <property type="match status" value="1"/>
</dbReference>
<dbReference type="PROSITE" id="PS51257">
    <property type="entry name" value="PROKAR_LIPOPROTEIN"/>
    <property type="match status" value="1"/>
</dbReference>
<proteinExistence type="inferred from homology"/>
<organism evidence="8 9">
    <name type="scientific">Thiohalorhabdus denitrificans</name>
    <dbReference type="NCBI Taxonomy" id="381306"/>
    <lineage>
        <taxon>Bacteria</taxon>
        <taxon>Pseudomonadati</taxon>
        <taxon>Pseudomonadota</taxon>
        <taxon>Gammaproteobacteria</taxon>
        <taxon>Thiohalorhabdales</taxon>
        <taxon>Thiohalorhabdaceae</taxon>
        <taxon>Thiohalorhabdus</taxon>
    </lineage>
</organism>
<evidence type="ECO:0000256" key="3">
    <source>
        <dbReference type="ARBA" id="ARBA00022475"/>
    </source>
</evidence>
<dbReference type="EMBL" id="FMUN01000002">
    <property type="protein sequence ID" value="SCX92688.1"/>
    <property type="molecule type" value="Genomic_DNA"/>
</dbReference>
<reference evidence="9" key="1">
    <citation type="submission" date="2016-10" db="EMBL/GenBank/DDBJ databases">
        <authorList>
            <person name="Varghese N."/>
        </authorList>
    </citation>
    <scope>NUCLEOTIDE SEQUENCE [LARGE SCALE GENOMIC DNA]</scope>
    <source>
        <strain evidence="9">HL 19</strain>
    </source>
</reference>
<dbReference type="InterPro" id="IPR006059">
    <property type="entry name" value="SBP"/>
</dbReference>
<evidence type="ECO:0000256" key="4">
    <source>
        <dbReference type="ARBA" id="ARBA00022729"/>
    </source>
</evidence>
<keyword evidence="7" id="KW-0449">Lipoprotein</keyword>